<dbReference type="Gene3D" id="3.40.1190.20">
    <property type="match status" value="1"/>
</dbReference>
<evidence type="ECO:0000313" key="8">
    <source>
        <dbReference type="EMBL" id="PZX55139.1"/>
    </source>
</evidence>
<dbReference type="InterPro" id="IPR011611">
    <property type="entry name" value="PfkB_dom"/>
</dbReference>
<sequence>MTPILTLTLNPAIDLAADVGEVLPGLKLRCTQPKVDPGGGGINVSRAIRILGGESTAFVALGGALGARLADLLRAEHIRFTAFAGPGETRESLTVTETSTGHQFRFMLPGAVWEPERVDAALDEIDRAVAPGSMVVLSGSLPPGVPDDFPVTLSARIGGRAVLVVDTSGPPLARLAEQGLPGLDILRMDDSEAEGLAGRLLTGRAETADFAAALVARGVARTVIVARGADGSVMADARGRWFSKSAPVVVKSKVGAGDTFVGAFVLALAQGHPPEAALAHGVAGASAAVMTAATELCRREDAERLRADCIVEQI</sequence>
<dbReference type="InterPro" id="IPR017583">
    <property type="entry name" value="Tagatose/fructose_Pkinase"/>
</dbReference>
<evidence type="ECO:0000256" key="1">
    <source>
        <dbReference type="ARBA" id="ARBA00010688"/>
    </source>
</evidence>
<dbReference type="Pfam" id="PF00294">
    <property type="entry name" value="PfkB"/>
    <property type="match status" value="1"/>
</dbReference>
<evidence type="ECO:0000256" key="4">
    <source>
        <dbReference type="ARBA" id="ARBA00022777"/>
    </source>
</evidence>
<dbReference type="NCBIfam" id="TIGR03168">
    <property type="entry name" value="1-PFK"/>
    <property type="match status" value="1"/>
</dbReference>
<dbReference type="SUPFAM" id="SSF53613">
    <property type="entry name" value="Ribokinase-like"/>
    <property type="match status" value="1"/>
</dbReference>
<dbReference type="GO" id="GO:0003872">
    <property type="term" value="F:6-phosphofructokinase activity"/>
    <property type="evidence" value="ECO:0007669"/>
    <property type="project" value="TreeGrafter"/>
</dbReference>
<evidence type="ECO:0000256" key="3">
    <source>
        <dbReference type="ARBA" id="ARBA00022741"/>
    </source>
</evidence>
<evidence type="ECO:0000256" key="2">
    <source>
        <dbReference type="ARBA" id="ARBA00022679"/>
    </source>
</evidence>
<dbReference type="PANTHER" id="PTHR46566:SF2">
    <property type="entry name" value="ATP-DEPENDENT 6-PHOSPHOFRUCTOKINASE ISOZYME 2"/>
    <property type="match status" value="1"/>
</dbReference>
<evidence type="ECO:0000256" key="5">
    <source>
        <dbReference type="ARBA" id="ARBA00022840"/>
    </source>
</evidence>
<comment type="similarity">
    <text evidence="1 6">Belongs to the carbohydrate kinase PfkB family.</text>
</comment>
<evidence type="ECO:0000259" key="7">
    <source>
        <dbReference type="Pfam" id="PF00294"/>
    </source>
</evidence>
<reference evidence="8 9" key="1">
    <citation type="submission" date="2018-06" db="EMBL/GenBank/DDBJ databases">
        <title>Genomic Encyclopedia of Archaeal and Bacterial Type Strains, Phase II (KMG-II): from individual species to whole genera.</title>
        <authorList>
            <person name="Goeker M."/>
        </authorList>
    </citation>
    <scope>NUCLEOTIDE SEQUENCE [LARGE SCALE GENOMIC DNA]</scope>
    <source>
        <strain evidence="8 9">DSM 18774</strain>
    </source>
</reference>
<evidence type="ECO:0000313" key="9">
    <source>
        <dbReference type="Proteomes" id="UP000249538"/>
    </source>
</evidence>
<accession>A0A2W7RKP9</accession>
<dbReference type="EMBL" id="QKZS01000004">
    <property type="protein sequence ID" value="PZX55139.1"/>
    <property type="molecule type" value="Genomic_DNA"/>
</dbReference>
<evidence type="ECO:0000256" key="6">
    <source>
        <dbReference type="PIRNR" id="PIRNR000535"/>
    </source>
</evidence>
<dbReference type="RefSeq" id="WP_111467346.1">
    <property type="nucleotide sequence ID" value="NZ_QKZS01000004.1"/>
</dbReference>
<dbReference type="GO" id="GO:0005524">
    <property type="term" value="F:ATP binding"/>
    <property type="evidence" value="ECO:0007669"/>
    <property type="project" value="UniProtKB-KW"/>
</dbReference>
<keyword evidence="3" id="KW-0547">Nucleotide-binding</keyword>
<dbReference type="InterPro" id="IPR002173">
    <property type="entry name" value="Carboh/pur_kinase_PfkB_CS"/>
</dbReference>
<keyword evidence="5" id="KW-0067">ATP-binding</keyword>
<name>A0A2W7RKP9_9RHOB</name>
<dbReference type="AlphaFoldDB" id="A0A2W7RKP9"/>
<dbReference type="PROSITE" id="PS00583">
    <property type="entry name" value="PFKB_KINASES_1"/>
    <property type="match status" value="1"/>
</dbReference>
<keyword evidence="2 6" id="KW-0808">Transferase</keyword>
<dbReference type="PIRSF" id="PIRSF000535">
    <property type="entry name" value="1PFK/6PFK/LacC"/>
    <property type="match status" value="1"/>
</dbReference>
<proteinExistence type="inferred from homology"/>
<dbReference type="InterPro" id="IPR029056">
    <property type="entry name" value="Ribokinase-like"/>
</dbReference>
<comment type="caution">
    <text evidence="8">The sequence shown here is derived from an EMBL/GenBank/DDBJ whole genome shotgun (WGS) entry which is preliminary data.</text>
</comment>
<keyword evidence="4 8" id="KW-0418">Kinase</keyword>
<feature type="domain" description="Carbohydrate kinase PfkB" evidence="7">
    <location>
        <begin position="13"/>
        <end position="295"/>
    </location>
</feature>
<gene>
    <name evidence="8" type="ORF">LX76_01664</name>
</gene>
<organism evidence="8 9">
    <name type="scientific">Cereibacter changlensis</name>
    <dbReference type="NCBI Taxonomy" id="402884"/>
    <lineage>
        <taxon>Bacteria</taxon>
        <taxon>Pseudomonadati</taxon>
        <taxon>Pseudomonadota</taxon>
        <taxon>Alphaproteobacteria</taxon>
        <taxon>Rhodobacterales</taxon>
        <taxon>Paracoccaceae</taxon>
        <taxon>Cereibacter</taxon>
    </lineage>
</organism>
<dbReference type="GO" id="GO:0005829">
    <property type="term" value="C:cytosol"/>
    <property type="evidence" value="ECO:0007669"/>
    <property type="project" value="TreeGrafter"/>
</dbReference>
<dbReference type="CDD" id="cd01164">
    <property type="entry name" value="FruK_PfkB_like"/>
    <property type="match status" value="1"/>
</dbReference>
<protein>
    <recommendedName>
        <fullName evidence="6">Phosphofructokinase</fullName>
    </recommendedName>
</protein>
<dbReference type="Proteomes" id="UP000249538">
    <property type="component" value="Unassembled WGS sequence"/>
</dbReference>
<dbReference type="PANTHER" id="PTHR46566">
    <property type="entry name" value="1-PHOSPHOFRUCTOKINASE-RELATED"/>
    <property type="match status" value="1"/>
</dbReference>